<evidence type="ECO:0000313" key="3">
    <source>
        <dbReference type="Proteomes" id="UP000019141"/>
    </source>
</evidence>
<accession>W4LCH6</accession>
<gene>
    <name evidence="2" type="ORF">ETSY1_30775</name>
</gene>
<dbReference type="AlphaFoldDB" id="W4LCH6"/>
<dbReference type="EMBL" id="AZHW01000920">
    <property type="protein sequence ID" value="ETW95415.1"/>
    <property type="molecule type" value="Genomic_DNA"/>
</dbReference>
<dbReference type="PATRIC" id="fig|1429438.4.peg.5853"/>
<evidence type="ECO:0000256" key="1">
    <source>
        <dbReference type="ARBA" id="ARBA00022649"/>
    </source>
</evidence>
<evidence type="ECO:0000313" key="2">
    <source>
        <dbReference type="EMBL" id="ETW95415.1"/>
    </source>
</evidence>
<dbReference type="Pfam" id="PF05016">
    <property type="entry name" value="ParE_toxin"/>
    <property type="match status" value="1"/>
</dbReference>
<sequence>MEHPHLGRVGRVADTRELVITDTPYIVPYMVSEDRIILLRVLHGAQQWPEGFGEQ</sequence>
<comment type="caution">
    <text evidence="2">The sequence shown here is derived from an EMBL/GenBank/DDBJ whole genome shotgun (WGS) entry which is preliminary data.</text>
</comment>
<dbReference type="Gene3D" id="3.30.2310.20">
    <property type="entry name" value="RelE-like"/>
    <property type="match status" value="1"/>
</dbReference>
<dbReference type="InterPro" id="IPR035093">
    <property type="entry name" value="RelE/ParE_toxin_dom_sf"/>
</dbReference>
<proteinExistence type="predicted"/>
<reference evidence="2 3" key="1">
    <citation type="journal article" date="2014" name="Nature">
        <title>An environmental bacterial taxon with a large and distinct metabolic repertoire.</title>
        <authorList>
            <person name="Wilson M.C."/>
            <person name="Mori T."/>
            <person name="Ruckert C."/>
            <person name="Uria A.R."/>
            <person name="Helf M.J."/>
            <person name="Takada K."/>
            <person name="Gernert C."/>
            <person name="Steffens U.A."/>
            <person name="Heycke N."/>
            <person name="Schmitt S."/>
            <person name="Rinke C."/>
            <person name="Helfrich E.J."/>
            <person name="Brachmann A.O."/>
            <person name="Gurgui C."/>
            <person name="Wakimoto T."/>
            <person name="Kracht M."/>
            <person name="Crusemann M."/>
            <person name="Hentschel U."/>
            <person name="Abe I."/>
            <person name="Matsunaga S."/>
            <person name="Kalinowski J."/>
            <person name="Takeyama H."/>
            <person name="Piel J."/>
        </authorList>
    </citation>
    <scope>NUCLEOTIDE SEQUENCE [LARGE SCALE GENOMIC DNA]</scope>
    <source>
        <strain evidence="3">TSY1</strain>
    </source>
</reference>
<name>W4LCH6_ENTF1</name>
<keyword evidence="3" id="KW-1185">Reference proteome</keyword>
<dbReference type="Proteomes" id="UP000019141">
    <property type="component" value="Unassembled WGS sequence"/>
</dbReference>
<protein>
    <submittedName>
        <fullName evidence="2">Uncharacterized protein</fullName>
    </submittedName>
</protein>
<keyword evidence="1" id="KW-1277">Toxin-antitoxin system</keyword>
<dbReference type="InterPro" id="IPR007712">
    <property type="entry name" value="RelE/ParE_toxin"/>
</dbReference>
<dbReference type="HOGENOM" id="CLU_147162_14_0_7"/>
<organism evidence="2 3">
    <name type="scientific">Entotheonella factor</name>
    <dbReference type="NCBI Taxonomy" id="1429438"/>
    <lineage>
        <taxon>Bacteria</taxon>
        <taxon>Pseudomonadati</taxon>
        <taxon>Nitrospinota/Tectimicrobiota group</taxon>
        <taxon>Candidatus Tectimicrobiota</taxon>
        <taxon>Candidatus Entotheonellia</taxon>
        <taxon>Candidatus Entotheonellales</taxon>
        <taxon>Candidatus Entotheonellaceae</taxon>
        <taxon>Candidatus Entotheonella</taxon>
    </lineage>
</organism>